<name>A0A9P5Z790_9AGAR</name>
<dbReference type="Gene3D" id="1.10.472.10">
    <property type="entry name" value="Cyclin-like"/>
    <property type="match status" value="1"/>
</dbReference>
<feature type="non-terminal residue" evidence="1">
    <location>
        <position position="55"/>
    </location>
</feature>
<dbReference type="PANTHER" id="PTHR15615:SF36">
    <property type="entry name" value="PHO85 CYCLIN-5"/>
    <property type="match status" value="1"/>
</dbReference>
<dbReference type="GO" id="GO:0000307">
    <property type="term" value="C:cyclin-dependent protein kinase holoenzyme complex"/>
    <property type="evidence" value="ECO:0007669"/>
    <property type="project" value="TreeGrafter"/>
</dbReference>
<dbReference type="PANTHER" id="PTHR15615">
    <property type="match status" value="1"/>
</dbReference>
<dbReference type="OrthoDB" id="286814at2759"/>
<dbReference type="Proteomes" id="UP000807469">
    <property type="component" value="Unassembled WGS sequence"/>
</dbReference>
<dbReference type="GO" id="GO:0019901">
    <property type="term" value="F:protein kinase binding"/>
    <property type="evidence" value="ECO:0007669"/>
    <property type="project" value="InterPro"/>
</dbReference>
<dbReference type="InterPro" id="IPR013922">
    <property type="entry name" value="Cyclin_PHO80-like"/>
</dbReference>
<dbReference type="Pfam" id="PF08613">
    <property type="entry name" value="Cyclin"/>
    <property type="match status" value="1"/>
</dbReference>
<reference evidence="1" key="1">
    <citation type="submission" date="2020-11" db="EMBL/GenBank/DDBJ databases">
        <authorList>
            <consortium name="DOE Joint Genome Institute"/>
            <person name="Ahrendt S."/>
            <person name="Riley R."/>
            <person name="Andreopoulos W."/>
            <person name="Labutti K."/>
            <person name="Pangilinan J."/>
            <person name="Ruiz-Duenas F.J."/>
            <person name="Barrasa J.M."/>
            <person name="Sanchez-Garcia M."/>
            <person name="Camarero S."/>
            <person name="Miyauchi S."/>
            <person name="Serrano A."/>
            <person name="Linde D."/>
            <person name="Babiker R."/>
            <person name="Drula E."/>
            <person name="Ayuso-Fernandez I."/>
            <person name="Pacheco R."/>
            <person name="Padilla G."/>
            <person name="Ferreira P."/>
            <person name="Barriuso J."/>
            <person name="Kellner H."/>
            <person name="Castanera R."/>
            <person name="Alfaro M."/>
            <person name="Ramirez L."/>
            <person name="Pisabarro A.G."/>
            <person name="Kuo A."/>
            <person name="Tritt A."/>
            <person name="Lipzen A."/>
            <person name="He G."/>
            <person name="Yan M."/>
            <person name="Ng V."/>
            <person name="Cullen D."/>
            <person name="Martin F."/>
            <person name="Rosso M.-N."/>
            <person name="Henrissat B."/>
            <person name="Hibbett D."/>
            <person name="Martinez A.T."/>
            <person name="Grigoriev I.V."/>
        </authorList>
    </citation>
    <scope>NUCLEOTIDE SEQUENCE</scope>
    <source>
        <strain evidence="1">CIRM-BRFM 674</strain>
    </source>
</reference>
<evidence type="ECO:0000313" key="1">
    <source>
        <dbReference type="EMBL" id="KAF9482126.1"/>
    </source>
</evidence>
<gene>
    <name evidence="1" type="ORF">BDN70DRAFT_778729</name>
</gene>
<dbReference type="GO" id="GO:0016538">
    <property type="term" value="F:cyclin-dependent protein serine/threonine kinase regulator activity"/>
    <property type="evidence" value="ECO:0007669"/>
    <property type="project" value="TreeGrafter"/>
</dbReference>
<dbReference type="AlphaFoldDB" id="A0A9P5Z790"/>
<dbReference type="EMBL" id="MU155169">
    <property type="protein sequence ID" value="KAF9482126.1"/>
    <property type="molecule type" value="Genomic_DNA"/>
</dbReference>
<proteinExistence type="predicted"/>
<organism evidence="1 2">
    <name type="scientific">Pholiota conissans</name>
    <dbReference type="NCBI Taxonomy" id="109636"/>
    <lineage>
        <taxon>Eukaryota</taxon>
        <taxon>Fungi</taxon>
        <taxon>Dikarya</taxon>
        <taxon>Basidiomycota</taxon>
        <taxon>Agaricomycotina</taxon>
        <taxon>Agaricomycetes</taxon>
        <taxon>Agaricomycetidae</taxon>
        <taxon>Agaricales</taxon>
        <taxon>Agaricineae</taxon>
        <taxon>Strophariaceae</taxon>
        <taxon>Pholiota</taxon>
    </lineage>
</organism>
<comment type="caution">
    <text evidence="1">The sequence shown here is derived from an EMBL/GenBank/DDBJ whole genome shotgun (WGS) entry which is preliminary data.</text>
</comment>
<keyword evidence="2" id="KW-1185">Reference proteome</keyword>
<dbReference type="InterPro" id="IPR036915">
    <property type="entry name" value="Cyclin-like_sf"/>
</dbReference>
<dbReference type="SUPFAM" id="SSF47954">
    <property type="entry name" value="Cyclin-like"/>
    <property type="match status" value="1"/>
</dbReference>
<dbReference type="GO" id="GO:0005634">
    <property type="term" value="C:nucleus"/>
    <property type="evidence" value="ECO:0007669"/>
    <property type="project" value="TreeGrafter"/>
</dbReference>
<dbReference type="CDD" id="cd20557">
    <property type="entry name" value="CYCLIN_ScPCL1-like"/>
    <property type="match status" value="1"/>
</dbReference>
<feature type="non-terminal residue" evidence="1">
    <location>
        <position position="1"/>
    </location>
</feature>
<evidence type="ECO:0000313" key="2">
    <source>
        <dbReference type="Proteomes" id="UP000807469"/>
    </source>
</evidence>
<sequence>CPRRAFLASLILASKFFQDKCYSNRAWAKLSGLPPREIGRCERALGQALEWRLWV</sequence>
<accession>A0A9P5Z790</accession>
<protein>
    <submittedName>
        <fullName evidence="1">Uncharacterized protein</fullName>
    </submittedName>
</protein>